<keyword evidence="5 11" id="KW-0479">Metal-binding</keyword>
<dbReference type="PROSITE" id="PS00154">
    <property type="entry name" value="ATPASE_E1_E2"/>
    <property type="match status" value="1"/>
</dbReference>
<keyword evidence="14" id="KW-1185">Reference proteome</keyword>
<feature type="transmembrane region" description="Helical" evidence="11">
    <location>
        <begin position="629"/>
        <end position="647"/>
    </location>
</feature>
<organism evidence="13 14">
    <name type="scientific">Helicobacter colisuis</name>
    <dbReference type="NCBI Taxonomy" id="2949739"/>
    <lineage>
        <taxon>Bacteria</taxon>
        <taxon>Pseudomonadati</taxon>
        <taxon>Campylobacterota</taxon>
        <taxon>Epsilonproteobacteria</taxon>
        <taxon>Campylobacterales</taxon>
        <taxon>Helicobacteraceae</taxon>
        <taxon>Helicobacter</taxon>
    </lineage>
</organism>
<dbReference type="SFLD" id="SFLDF00027">
    <property type="entry name" value="p-type_atpase"/>
    <property type="match status" value="1"/>
</dbReference>
<evidence type="ECO:0000256" key="10">
    <source>
        <dbReference type="ARBA" id="ARBA00047308"/>
    </source>
</evidence>
<dbReference type="SFLD" id="SFLDG00002">
    <property type="entry name" value="C1.7:_P-type_atpase_like"/>
    <property type="match status" value="1"/>
</dbReference>
<protein>
    <recommendedName>
        <fullName evidence="9">P-type Zn(2+) transporter</fullName>
        <ecNumber evidence="9">7.2.2.12</ecNumber>
    </recommendedName>
</protein>
<dbReference type="Gene3D" id="2.70.150.10">
    <property type="entry name" value="Calcium-transporting ATPase, cytoplasmic transduction domain A"/>
    <property type="match status" value="1"/>
</dbReference>
<dbReference type="InterPro" id="IPR023214">
    <property type="entry name" value="HAD_sf"/>
</dbReference>
<keyword evidence="11" id="KW-1003">Cell membrane</keyword>
<dbReference type="EC" id="7.2.2.12" evidence="9"/>
<feature type="transmembrane region" description="Helical" evidence="11">
    <location>
        <begin position="29"/>
        <end position="50"/>
    </location>
</feature>
<evidence type="ECO:0000256" key="7">
    <source>
        <dbReference type="ARBA" id="ARBA00022989"/>
    </source>
</evidence>
<keyword evidence="11" id="KW-0067">ATP-binding</keyword>
<dbReference type="InterPro" id="IPR051014">
    <property type="entry name" value="Cation_Transport_ATPase_IB"/>
</dbReference>
<dbReference type="EMBL" id="JAMOKX010000006">
    <property type="protein sequence ID" value="MCL9819925.1"/>
    <property type="molecule type" value="Genomic_DNA"/>
</dbReference>
<dbReference type="InterPro" id="IPR059000">
    <property type="entry name" value="ATPase_P-type_domA"/>
</dbReference>
<dbReference type="InterPro" id="IPR001757">
    <property type="entry name" value="P_typ_ATPase"/>
</dbReference>
<feature type="transmembrane region" description="Helical" evidence="11">
    <location>
        <begin position="56"/>
        <end position="73"/>
    </location>
</feature>
<dbReference type="InterPro" id="IPR036412">
    <property type="entry name" value="HAD-like_sf"/>
</dbReference>
<keyword evidence="7 11" id="KW-1133">Transmembrane helix</keyword>
<accession>A0ABT0TVH6</accession>
<dbReference type="InterPro" id="IPR008250">
    <property type="entry name" value="ATPase_P-typ_transduc_dom_A_sf"/>
</dbReference>
<evidence type="ECO:0000256" key="4">
    <source>
        <dbReference type="ARBA" id="ARBA00022692"/>
    </source>
</evidence>
<dbReference type="PANTHER" id="PTHR48085">
    <property type="entry name" value="CADMIUM/ZINC-TRANSPORTING ATPASE HMA2-RELATED"/>
    <property type="match status" value="1"/>
</dbReference>
<evidence type="ECO:0000256" key="9">
    <source>
        <dbReference type="ARBA" id="ARBA00039097"/>
    </source>
</evidence>
<dbReference type="Pfam" id="PF00122">
    <property type="entry name" value="E1-E2_ATPase"/>
    <property type="match status" value="1"/>
</dbReference>
<dbReference type="SFLD" id="SFLDS00003">
    <property type="entry name" value="Haloacid_Dehalogenase"/>
    <property type="match status" value="1"/>
</dbReference>
<comment type="catalytic activity">
    <reaction evidence="10">
        <text>Zn(2+)(in) + ATP + H2O = Zn(2+)(out) + ADP + phosphate + H(+)</text>
        <dbReference type="Rhea" id="RHEA:20621"/>
        <dbReference type="ChEBI" id="CHEBI:15377"/>
        <dbReference type="ChEBI" id="CHEBI:15378"/>
        <dbReference type="ChEBI" id="CHEBI:29105"/>
        <dbReference type="ChEBI" id="CHEBI:30616"/>
        <dbReference type="ChEBI" id="CHEBI:43474"/>
        <dbReference type="ChEBI" id="CHEBI:456216"/>
        <dbReference type="EC" id="7.2.2.12"/>
    </reaction>
</comment>
<dbReference type="InterPro" id="IPR044492">
    <property type="entry name" value="P_typ_ATPase_HD_dom"/>
</dbReference>
<comment type="subcellular location">
    <subcellularLocation>
        <location evidence="1">Cell envelope</location>
    </subcellularLocation>
    <subcellularLocation>
        <location evidence="11">Cell membrane</location>
    </subcellularLocation>
    <subcellularLocation>
        <location evidence="2">Membrane</location>
    </subcellularLocation>
</comment>
<keyword evidence="4 11" id="KW-0812">Transmembrane</keyword>
<evidence type="ECO:0000313" key="13">
    <source>
        <dbReference type="EMBL" id="MCL9819925.1"/>
    </source>
</evidence>
<reference evidence="13" key="1">
    <citation type="submission" date="2022-06" db="EMBL/GenBank/DDBJ databases">
        <title>Helicobacter colisuis sp. nov.</title>
        <authorList>
            <person name="Papic B."/>
            <person name="Gruntar I."/>
        </authorList>
    </citation>
    <scope>NUCLEOTIDE SEQUENCE</scope>
    <source>
        <strain evidence="13">11154-15</strain>
    </source>
</reference>
<dbReference type="InterPro" id="IPR027256">
    <property type="entry name" value="P-typ_ATPase_IB"/>
</dbReference>
<evidence type="ECO:0000256" key="3">
    <source>
        <dbReference type="ARBA" id="ARBA00006024"/>
    </source>
</evidence>
<evidence type="ECO:0000256" key="5">
    <source>
        <dbReference type="ARBA" id="ARBA00022723"/>
    </source>
</evidence>
<keyword evidence="8 11" id="KW-0472">Membrane</keyword>
<name>A0ABT0TVH6_9HELI</name>
<evidence type="ECO:0000259" key="12">
    <source>
        <dbReference type="Pfam" id="PF00122"/>
    </source>
</evidence>
<dbReference type="InterPro" id="IPR018303">
    <property type="entry name" value="ATPase_P-typ_P_site"/>
</dbReference>
<dbReference type="NCBIfam" id="TIGR01512">
    <property type="entry name" value="ATPase-IB2_Cd"/>
    <property type="match status" value="1"/>
</dbReference>
<dbReference type="Proteomes" id="UP001057522">
    <property type="component" value="Unassembled WGS sequence"/>
</dbReference>
<dbReference type="PANTHER" id="PTHR48085:SF5">
    <property type="entry name" value="CADMIUM_ZINC-TRANSPORTING ATPASE HMA4-RELATED"/>
    <property type="match status" value="1"/>
</dbReference>
<feature type="transmembrane region" description="Helical" evidence="11">
    <location>
        <begin position="258"/>
        <end position="281"/>
    </location>
</feature>
<dbReference type="InterPro" id="IPR023299">
    <property type="entry name" value="ATPase_P-typ_cyto_dom_N"/>
</dbReference>
<feature type="transmembrane region" description="Helical" evidence="11">
    <location>
        <begin position="293"/>
        <end position="318"/>
    </location>
</feature>
<feature type="transmembrane region" description="Helical" evidence="11">
    <location>
        <begin position="603"/>
        <end position="623"/>
    </location>
</feature>
<evidence type="ECO:0000256" key="6">
    <source>
        <dbReference type="ARBA" id="ARBA00022967"/>
    </source>
</evidence>
<dbReference type="NCBIfam" id="TIGR01494">
    <property type="entry name" value="ATPase_P-type"/>
    <property type="match status" value="1"/>
</dbReference>
<evidence type="ECO:0000256" key="1">
    <source>
        <dbReference type="ARBA" id="ARBA00004196"/>
    </source>
</evidence>
<keyword evidence="11" id="KW-0547">Nucleotide-binding</keyword>
<feature type="domain" description="P-type ATPase A" evidence="12">
    <location>
        <begin position="141"/>
        <end position="239"/>
    </location>
</feature>
<evidence type="ECO:0000313" key="14">
    <source>
        <dbReference type="Proteomes" id="UP001057522"/>
    </source>
</evidence>
<dbReference type="PRINTS" id="PR00119">
    <property type="entry name" value="CATATPASE"/>
</dbReference>
<dbReference type="NCBIfam" id="TIGR01525">
    <property type="entry name" value="ATPase-IB_hvy"/>
    <property type="match status" value="1"/>
</dbReference>
<dbReference type="SUPFAM" id="SSF81665">
    <property type="entry name" value="Calcium ATPase, transmembrane domain M"/>
    <property type="match status" value="1"/>
</dbReference>
<dbReference type="InterPro" id="IPR023298">
    <property type="entry name" value="ATPase_P-typ_TM_dom_sf"/>
</dbReference>
<comment type="caution">
    <text evidence="13">The sequence shown here is derived from an EMBL/GenBank/DDBJ whole genome shotgun (WGS) entry which is preliminary data.</text>
</comment>
<comment type="similarity">
    <text evidence="3 11">Belongs to the cation transport ATPase (P-type) (TC 3.A.3) family. Type IB subfamily.</text>
</comment>
<evidence type="ECO:0000256" key="11">
    <source>
        <dbReference type="RuleBase" id="RU362081"/>
    </source>
</evidence>
<dbReference type="Pfam" id="PF00702">
    <property type="entry name" value="Hydrolase"/>
    <property type="match status" value="1"/>
</dbReference>
<dbReference type="RefSeq" id="WP_250604761.1">
    <property type="nucleotide sequence ID" value="NZ_JAMOKX010000006.1"/>
</dbReference>
<dbReference type="Gene3D" id="3.40.1110.10">
    <property type="entry name" value="Calcium-transporting ATPase, cytoplasmic domain N"/>
    <property type="match status" value="1"/>
</dbReference>
<evidence type="ECO:0000256" key="8">
    <source>
        <dbReference type="ARBA" id="ARBA00023136"/>
    </source>
</evidence>
<gene>
    <name evidence="13" type="primary">cadA</name>
    <name evidence="13" type="ORF">NCR95_07095</name>
</gene>
<sequence length="651" mass="72064">MANCCNTCTNTQNTIHTESDFQNKLAQSLFYFSIILYLIALSGDFGIFNFHLNAPMLYGFYLFCYFALGYEILKKALIGFYKREFFNENSLMALASIGAWAISQGAEAVAILLFYRIGEALESLVVEKSKKSIRTLASIKIEQAHLFKNEKIENIDPKNIQEGDILVIFAGERIPADGIIIKGEGSVDNSALNGESLPQNVKVGDSLFSGSINLDSILHLKAAKSYENSTFSKIIKLIEEGSAQKSRSEEFITKFARYYTPIVTLLAFGIILFPTLYFWAFGQMELIEALKIWLYRGIIFLVVSCPCALVISIPLTFFASLGKASKEGILIKGSSYIEALKDANAIIFDKTGTLTKGKLIIKKINSYKNYDEKFILKIAQLLESHSNHPIAKAIMNYNNEINLQKDLKKLSNLKESSGGGVSAMFENKAIALGNARFIQSLTKQNLPKDSSLKCQIFIAYDGETIGDIILEDAIKNEAKEAIERLKREHLEEIYILSGDKESVVQEVAQSLGIKHFFASLLPNDKVNHLKIILQTQNQKNKKVIFVGDGINDAPSLALCDIGIAMGKTGSDVALEGADIVIMNDDLRKIPKVLQIAKKTRQILWQNIFLALGVKIGIMILGAFGATNLWIALFGDVGVALLALLNAIRAIR</sequence>
<dbReference type="Gene3D" id="3.40.50.1000">
    <property type="entry name" value="HAD superfamily/HAD-like"/>
    <property type="match status" value="1"/>
</dbReference>
<keyword evidence="6" id="KW-1278">Translocase</keyword>
<evidence type="ECO:0000256" key="2">
    <source>
        <dbReference type="ARBA" id="ARBA00004370"/>
    </source>
</evidence>
<proteinExistence type="inferred from homology"/>
<dbReference type="SUPFAM" id="SSF56784">
    <property type="entry name" value="HAD-like"/>
    <property type="match status" value="1"/>
</dbReference>
<dbReference type="SUPFAM" id="SSF81653">
    <property type="entry name" value="Calcium ATPase, transduction domain A"/>
    <property type="match status" value="1"/>
</dbReference>